<dbReference type="EMBL" id="KV425553">
    <property type="protein sequence ID" value="KZT29716.1"/>
    <property type="molecule type" value="Genomic_DNA"/>
</dbReference>
<feature type="compositionally biased region" description="Basic and acidic residues" evidence="1">
    <location>
        <begin position="89"/>
        <end position="99"/>
    </location>
</feature>
<organism evidence="2 3">
    <name type="scientific">Neolentinus lepideus HHB14362 ss-1</name>
    <dbReference type="NCBI Taxonomy" id="1314782"/>
    <lineage>
        <taxon>Eukaryota</taxon>
        <taxon>Fungi</taxon>
        <taxon>Dikarya</taxon>
        <taxon>Basidiomycota</taxon>
        <taxon>Agaricomycotina</taxon>
        <taxon>Agaricomycetes</taxon>
        <taxon>Gloeophyllales</taxon>
        <taxon>Gloeophyllaceae</taxon>
        <taxon>Neolentinus</taxon>
    </lineage>
</organism>
<feature type="region of interest" description="Disordered" evidence="1">
    <location>
        <begin position="1"/>
        <end position="115"/>
    </location>
</feature>
<protein>
    <submittedName>
        <fullName evidence="2">Uncharacterized protein</fullName>
    </submittedName>
</protein>
<proteinExistence type="predicted"/>
<name>A0A165VIH8_9AGAM</name>
<reference evidence="2 3" key="1">
    <citation type="journal article" date="2016" name="Mol. Biol. Evol.">
        <title>Comparative Genomics of Early-Diverging Mushroom-Forming Fungi Provides Insights into the Origins of Lignocellulose Decay Capabilities.</title>
        <authorList>
            <person name="Nagy L.G."/>
            <person name="Riley R."/>
            <person name="Tritt A."/>
            <person name="Adam C."/>
            <person name="Daum C."/>
            <person name="Floudas D."/>
            <person name="Sun H."/>
            <person name="Yadav J.S."/>
            <person name="Pangilinan J."/>
            <person name="Larsson K.H."/>
            <person name="Matsuura K."/>
            <person name="Barry K."/>
            <person name="Labutti K."/>
            <person name="Kuo R."/>
            <person name="Ohm R.A."/>
            <person name="Bhattacharya S.S."/>
            <person name="Shirouzu T."/>
            <person name="Yoshinaga Y."/>
            <person name="Martin F.M."/>
            <person name="Grigoriev I.V."/>
            <person name="Hibbett D.S."/>
        </authorList>
    </citation>
    <scope>NUCLEOTIDE SEQUENCE [LARGE SCALE GENOMIC DNA]</scope>
    <source>
        <strain evidence="2 3">HHB14362 ss-1</strain>
    </source>
</reference>
<feature type="compositionally biased region" description="Basic and acidic residues" evidence="1">
    <location>
        <begin position="36"/>
        <end position="47"/>
    </location>
</feature>
<dbReference type="InParanoid" id="A0A165VIH8"/>
<keyword evidence="3" id="KW-1185">Reference proteome</keyword>
<gene>
    <name evidence="2" type="ORF">NEOLEDRAFT_1127503</name>
</gene>
<dbReference type="AlphaFoldDB" id="A0A165VIH8"/>
<feature type="compositionally biased region" description="Basic and acidic residues" evidence="1">
    <location>
        <begin position="61"/>
        <end position="80"/>
    </location>
</feature>
<sequence>MTTHFRRRVSGALPQHTTGHNRQNSAPPLPNSFTNKDLREKALRERGLLPALPRDLSAQEAARDQQKTHVKSLSDDEAGRGKKTAAMLIREEYEAKERQLANQESSDSSRGPYHG</sequence>
<evidence type="ECO:0000313" key="2">
    <source>
        <dbReference type="EMBL" id="KZT29716.1"/>
    </source>
</evidence>
<feature type="compositionally biased region" description="Polar residues" evidence="1">
    <location>
        <begin position="15"/>
        <end position="35"/>
    </location>
</feature>
<dbReference type="OrthoDB" id="3168445at2759"/>
<evidence type="ECO:0000256" key="1">
    <source>
        <dbReference type="SAM" id="MobiDB-lite"/>
    </source>
</evidence>
<feature type="compositionally biased region" description="Polar residues" evidence="1">
    <location>
        <begin position="100"/>
        <end position="109"/>
    </location>
</feature>
<dbReference type="Proteomes" id="UP000076761">
    <property type="component" value="Unassembled WGS sequence"/>
</dbReference>
<accession>A0A165VIH8</accession>
<evidence type="ECO:0000313" key="3">
    <source>
        <dbReference type="Proteomes" id="UP000076761"/>
    </source>
</evidence>